<dbReference type="GeneID" id="17294047"/>
<dbReference type="GO" id="GO:0016303">
    <property type="term" value="F:1-phosphatidylinositol-3-kinase activity"/>
    <property type="evidence" value="ECO:0007669"/>
    <property type="project" value="TreeGrafter"/>
</dbReference>
<evidence type="ECO:0000313" key="7">
    <source>
        <dbReference type="Proteomes" id="UP000011087"/>
    </source>
</evidence>
<dbReference type="InterPro" id="IPR011009">
    <property type="entry name" value="Kinase-like_dom_sf"/>
</dbReference>
<name>L1IM08_GUITC</name>
<dbReference type="GO" id="GO:0000045">
    <property type="term" value="P:autophagosome assembly"/>
    <property type="evidence" value="ECO:0007669"/>
    <property type="project" value="TreeGrafter"/>
</dbReference>
<feature type="domain" description="PI3K/PI4K catalytic" evidence="3">
    <location>
        <begin position="1"/>
        <end position="106"/>
    </location>
</feature>
<evidence type="ECO:0000313" key="5">
    <source>
        <dbReference type="EMBL" id="EKX37298.1"/>
    </source>
</evidence>
<reference evidence="6" key="3">
    <citation type="submission" date="2016-03" db="UniProtKB">
        <authorList>
            <consortium name="EnsemblProtists"/>
        </authorList>
    </citation>
    <scope>IDENTIFICATION</scope>
</reference>
<dbReference type="Pfam" id="PF00454">
    <property type="entry name" value="PI3_PI4_kinase"/>
    <property type="match status" value="1"/>
</dbReference>
<dbReference type="PANTHER" id="PTHR10048:SF7">
    <property type="entry name" value="PHOSPHATIDYLINOSITOL 3-KINASE CATALYTIC SUBUNIT TYPE 3"/>
    <property type="match status" value="1"/>
</dbReference>
<keyword evidence="2" id="KW-0418">Kinase</keyword>
<dbReference type="InterPro" id="IPR036940">
    <property type="entry name" value="PI3/4_kinase_cat_sf"/>
</dbReference>
<dbReference type="SUPFAM" id="SSF56112">
    <property type="entry name" value="Protein kinase-like (PK-like)"/>
    <property type="match status" value="1"/>
</dbReference>
<dbReference type="PaxDb" id="55529-EKX37295"/>
<dbReference type="Proteomes" id="UP000011087">
    <property type="component" value="Unassembled WGS sequence"/>
</dbReference>
<proteinExistence type="predicted"/>
<dbReference type="Gene3D" id="1.10.1070.11">
    <property type="entry name" value="Phosphatidylinositol 3-/4-kinase, catalytic domain"/>
    <property type="match status" value="1"/>
</dbReference>
<reference evidence="7" key="2">
    <citation type="submission" date="2012-11" db="EMBL/GenBank/DDBJ databases">
        <authorList>
            <person name="Kuo A."/>
            <person name="Curtis B.A."/>
            <person name="Tanifuji G."/>
            <person name="Burki F."/>
            <person name="Gruber A."/>
            <person name="Irimia M."/>
            <person name="Maruyama S."/>
            <person name="Arias M.C."/>
            <person name="Ball S.G."/>
            <person name="Gile G.H."/>
            <person name="Hirakawa Y."/>
            <person name="Hopkins J.F."/>
            <person name="Rensing S.A."/>
            <person name="Schmutz J."/>
            <person name="Symeonidi A."/>
            <person name="Elias M."/>
            <person name="Eveleigh R.J."/>
            <person name="Herman E.K."/>
            <person name="Klute M.J."/>
            <person name="Nakayama T."/>
            <person name="Obornik M."/>
            <person name="Reyes-Prieto A."/>
            <person name="Armbrust E.V."/>
            <person name="Aves S.J."/>
            <person name="Beiko R.G."/>
            <person name="Coutinho P."/>
            <person name="Dacks J.B."/>
            <person name="Durnford D.G."/>
            <person name="Fast N.M."/>
            <person name="Green B.R."/>
            <person name="Grisdale C."/>
            <person name="Hempe F."/>
            <person name="Henrissat B."/>
            <person name="Hoppner M.P."/>
            <person name="Ishida K.-I."/>
            <person name="Kim E."/>
            <person name="Koreny L."/>
            <person name="Kroth P.G."/>
            <person name="Liu Y."/>
            <person name="Malik S.-B."/>
            <person name="Maier U.G."/>
            <person name="McRose D."/>
            <person name="Mock T."/>
            <person name="Neilson J.A."/>
            <person name="Onodera N.T."/>
            <person name="Poole A.M."/>
            <person name="Pritham E.J."/>
            <person name="Richards T.A."/>
            <person name="Rocap G."/>
            <person name="Roy S.W."/>
            <person name="Sarai C."/>
            <person name="Schaack S."/>
            <person name="Shirato S."/>
            <person name="Slamovits C.H."/>
            <person name="Spencer D.F."/>
            <person name="Suzuki S."/>
            <person name="Worden A.Z."/>
            <person name="Zauner S."/>
            <person name="Barry K."/>
            <person name="Bell C."/>
            <person name="Bharti A.K."/>
            <person name="Crow J.A."/>
            <person name="Grimwood J."/>
            <person name="Kramer R."/>
            <person name="Lindquist E."/>
            <person name="Lucas S."/>
            <person name="Salamov A."/>
            <person name="McFadden G.I."/>
            <person name="Lane C.E."/>
            <person name="Keeling P.J."/>
            <person name="Gray M.W."/>
            <person name="Grigoriev I.V."/>
            <person name="Archibald J.M."/>
        </authorList>
    </citation>
    <scope>NUCLEOTIDE SEQUENCE</scope>
    <source>
        <strain evidence="7">CCMP2712</strain>
    </source>
</reference>
<dbReference type="RefSeq" id="XP_005824275.1">
    <property type="nucleotide sequence ID" value="XM_005824218.1"/>
</dbReference>
<dbReference type="GO" id="GO:0006897">
    <property type="term" value="P:endocytosis"/>
    <property type="evidence" value="ECO:0007669"/>
    <property type="project" value="TreeGrafter"/>
</dbReference>
<reference evidence="5 7" key="1">
    <citation type="journal article" date="2012" name="Nature">
        <title>Algal genomes reveal evolutionary mosaicism and the fate of nucleomorphs.</title>
        <authorList>
            <consortium name="DOE Joint Genome Institute"/>
            <person name="Curtis B.A."/>
            <person name="Tanifuji G."/>
            <person name="Burki F."/>
            <person name="Gruber A."/>
            <person name="Irimia M."/>
            <person name="Maruyama S."/>
            <person name="Arias M.C."/>
            <person name="Ball S.G."/>
            <person name="Gile G.H."/>
            <person name="Hirakawa Y."/>
            <person name="Hopkins J.F."/>
            <person name="Kuo A."/>
            <person name="Rensing S.A."/>
            <person name="Schmutz J."/>
            <person name="Symeonidi A."/>
            <person name="Elias M."/>
            <person name="Eveleigh R.J."/>
            <person name="Herman E.K."/>
            <person name="Klute M.J."/>
            <person name="Nakayama T."/>
            <person name="Obornik M."/>
            <person name="Reyes-Prieto A."/>
            <person name="Armbrust E.V."/>
            <person name="Aves S.J."/>
            <person name="Beiko R.G."/>
            <person name="Coutinho P."/>
            <person name="Dacks J.B."/>
            <person name="Durnford D.G."/>
            <person name="Fast N.M."/>
            <person name="Green B.R."/>
            <person name="Grisdale C.J."/>
            <person name="Hempel F."/>
            <person name="Henrissat B."/>
            <person name="Hoppner M.P."/>
            <person name="Ishida K."/>
            <person name="Kim E."/>
            <person name="Koreny L."/>
            <person name="Kroth P.G."/>
            <person name="Liu Y."/>
            <person name="Malik S.B."/>
            <person name="Maier U.G."/>
            <person name="McRose D."/>
            <person name="Mock T."/>
            <person name="Neilson J.A."/>
            <person name="Onodera N.T."/>
            <person name="Poole A.M."/>
            <person name="Pritham E.J."/>
            <person name="Richards T.A."/>
            <person name="Rocap G."/>
            <person name="Roy S.W."/>
            <person name="Sarai C."/>
            <person name="Schaack S."/>
            <person name="Shirato S."/>
            <person name="Slamovits C.H."/>
            <person name="Spencer D.F."/>
            <person name="Suzuki S."/>
            <person name="Worden A.Z."/>
            <person name="Zauner S."/>
            <person name="Barry K."/>
            <person name="Bell C."/>
            <person name="Bharti A.K."/>
            <person name="Crow J.A."/>
            <person name="Grimwood J."/>
            <person name="Kramer R."/>
            <person name="Lindquist E."/>
            <person name="Lucas S."/>
            <person name="Salamov A."/>
            <person name="McFadden G.I."/>
            <person name="Lane C.E."/>
            <person name="Keeling P.J."/>
            <person name="Gray M.W."/>
            <person name="Grigoriev I.V."/>
            <person name="Archibald J.M."/>
        </authorList>
    </citation>
    <scope>NUCLEOTIDE SEQUENCE</scope>
    <source>
        <strain evidence="5 7">CCMP2712</strain>
    </source>
</reference>
<dbReference type="EnsemblProtists" id="EKX37298">
    <property type="protein sequence ID" value="EKX37298"/>
    <property type="gene ID" value="GUITHDRAFT_43586"/>
</dbReference>
<keyword evidence="7" id="KW-1185">Reference proteome</keyword>
<dbReference type="PANTHER" id="PTHR10048">
    <property type="entry name" value="PHOSPHATIDYLINOSITOL KINASE"/>
    <property type="match status" value="1"/>
</dbReference>
<dbReference type="GO" id="GO:0034271">
    <property type="term" value="C:phosphatidylinositol 3-kinase complex, class III, type I"/>
    <property type="evidence" value="ECO:0007669"/>
    <property type="project" value="TreeGrafter"/>
</dbReference>
<dbReference type="GO" id="GO:0000407">
    <property type="term" value="C:phagophore assembly site"/>
    <property type="evidence" value="ECO:0007669"/>
    <property type="project" value="TreeGrafter"/>
</dbReference>
<dbReference type="AlphaFoldDB" id="L1IM08"/>
<dbReference type="GO" id="GO:0005768">
    <property type="term" value="C:endosome"/>
    <property type="evidence" value="ECO:0007669"/>
    <property type="project" value="TreeGrafter"/>
</dbReference>
<dbReference type="KEGG" id="gtt:GUITHDRAFT_43586"/>
<dbReference type="PROSITE" id="PS50290">
    <property type="entry name" value="PI3_4_KINASE_3"/>
    <property type="match status" value="1"/>
</dbReference>
<dbReference type="EMBL" id="JH993061">
    <property type="protein sequence ID" value="EKX37298.1"/>
    <property type="molecule type" value="Genomic_DNA"/>
</dbReference>
<dbReference type="HOGENOM" id="CLU_147634_0_0_1"/>
<dbReference type="EnsemblProtists" id="EKX37295">
    <property type="protein sequence ID" value="EKX37295"/>
    <property type="gene ID" value="GUITHDRAFT_47407"/>
</dbReference>
<dbReference type="RefSeq" id="XP_005824278.1">
    <property type="nucleotide sequence ID" value="XM_005824221.1"/>
</dbReference>
<keyword evidence="1" id="KW-0808">Transferase</keyword>
<dbReference type="KEGG" id="gtt:GUITHDRAFT_47407"/>
<dbReference type="OMA" id="CLMHCIR"/>
<dbReference type="GO" id="GO:0005777">
    <property type="term" value="C:peroxisome"/>
    <property type="evidence" value="ECO:0007669"/>
    <property type="project" value="TreeGrafter"/>
</dbReference>
<organism evidence="5">
    <name type="scientific">Guillardia theta (strain CCMP2712)</name>
    <name type="common">Cryptophyte</name>
    <dbReference type="NCBI Taxonomy" id="905079"/>
    <lineage>
        <taxon>Eukaryota</taxon>
        <taxon>Cryptophyceae</taxon>
        <taxon>Pyrenomonadales</taxon>
        <taxon>Geminigeraceae</taxon>
        <taxon>Guillardia</taxon>
    </lineage>
</organism>
<dbReference type="GeneID" id="17294050"/>
<feature type="non-terminal residue" evidence="5">
    <location>
        <position position="106"/>
    </location>
</feature>
<dbReference type="eggNOG" id="KOG0906">
    <property type="taxonomic scope" value="Eukaryota"/>
</dbReference>
<dbReference type="GO" id="GO:0048015">
    <property type="term" value="P:phosphatidylinositol-mediated signaling"/>
    <property type="evidence" value="ECO:0007669"/>
    <property type="project" value="TreeGrafter"/>
</dbReference>
<dbReference type="EMBL" id="JH993061">
    <property type="protein sequence ID" value="EKX37295.1"/>
    <property type="molecule type" value="Genomic_DNA"/>
</dbReference>
<evidence type="ECO:0000313" key="6">
    <source>
        <dbReference type="EnsemblProtists" id="EKX37298"/>
    </source>
</evidence>
<feature type="non-terminal residue" evidence="5">
    <location>
        <position position="1"/>
    </location>
</feature>
<dbReference type="Gene3D" id="3.30.1010.10">
    <property type="entry name" value="Phosphatidylinositol 3-kinase Catalytic Subunit, Chain A, domain 4"/>
    <property type="match status" value="1"/>
</dbReference>
<evidence type="ECO:0000256" key="2">
    <source>
        <dbReference type="ARBA" id="ARBA00022777"/>
    </source>
</evidence>
<gene>
    <name evidence="5" type="ORF">GUITHDRAFT_43586</name>
    <name evidence="4" type="ORF">GUITHDRAFT_47407</name>
</gene>
<evidence type="ECO:0000313" key="4">
    <source>
        <dbReference type="EMBL" id="EKX37295.1"/>
    </source>
</evidence>
<evidence type="ECO:0000259" key="3">
    <source>
        <dbReference type="PROSITE" id="PS50290"/>
    </source>
</evidence>
<dbReference type="STRING" id="905079.L1IM08"/>
<dbReference type="InterPro" id="IPR000403">
    <property type="entry name" value="PI3/4_kinase_cat_dom"/>
</dbReference>
<sequence>GDDLRQDQLVLQMLRLMDRELKNSGLDLKLTPYRALATSPSTGMVERVDSYPLSKILAEYGKDIRMFLRQHHPDRSGPFGIAAEVMDNYVKSSAGYCVVTYLLGVG</sequence>
<dbReference type="InterPro" id="IPR015433">
    <property type="entry name" value="PI3/4_kinase"/>
</dbReference>
<accession>L1IM08</accession>
<evidence type="ECO:0000256" key="1">
    <source>
        <dbReference type="ARBA" id="ARBA00022679"/>
    </source>
</evidence>
<dbReference type="OrthoDB" id="67688at2759"/>
<dbReference type="GO" id="GO:0034272">
    <property type="term" value="C:phosphatidylinositol 3-kinase complex, class III, type II"/>
    <property type="evidence" value="ECO:0007669"/>
    <property type="project" value="TreeGrafter"/>
</dbReference>
<protein>
    <recommendedName>
        <fullName evidence="3">PI3K/PI4K catalytic domain-containing protein</fullName>
    </recommendedName>
</protein>